<evidence type="ECO:0000256" key="6">
    <source>
        <dbReference type="SAM" id="MobiDB-lite"/>
    </source>
</evidence>
<sequence length="1199" mass="134797">MASYAYSAEEDLDENATIAEGNACSRMFSAQQIPEIVALFEEADEDGGGGLDMEEFCVLFEKMYPSVKKEELTVLHMQIDTNCDGTVDLVELLDFLIAKGNASAGLDFKRPFPKPVEFIPVGHYKEIVGVIFRPFEDVKPDFSFRELDETSTYQRGQYISVSSDGVLTFWTDRCTDPFTIPLYVKENALPFSHHKKMSVNNMQYIQELKQLAISTSDRELLFYDCSEIPSLFSVNHTLMLEESIVNTINYWSNGTKAMFAFGDVQGFLTVFISYNVKKNGLFNRGVFEKISLHDYPTVYISNLLNNHSKDFLCLKVSILSDICSQIQYFPDLNSFAICGSLSKTMVLAALPNPPRTTFSKSIFKSSGDEGFFTCVEYSPSAELLLTGGTDGLLRLWLPHKRDTCQKSLVGHVRPITNIVVNRMDRTVITLSDDKNVRVWSLKRLECKQSIEIQGMRPARISSMCYNILNNDLVLANTDLVKYFGRGTDAFKETLTSHDKPLCNALYHSIYKKVVSVCRKGEATLWDVLTGMAVMQFQVTPYGGHTAIAFDIPQRRLITVSKDGKLKLWNFITGVLLEEFPVTLPSEVTGIVCMDDSVFVSGRNSNRICVVGLEGYDNIFLEHDYLNDICSMDVHDNTLLAASCNGNIVMWDVESREVLYWLNGSQSPRTYIATITGRTGCLPDGKTHKEETGRKHTDVNTGPIVLCLKTRDVNVHTATLLTSADGFISAWSVKSKGGLLGKFRAVNDEDAIITTMSTDVNEKILLTGDSTGRICQWDIQRFGFKDKANTGPFEDIRGWRVSLCPPPLLGTWQSHLSGVVSVQFDSDCQKIITAGLDCNIQLWKNTGDHIGLFGKDEWDADAKKTTQKVRRPVSAGKGNQLPFKYFRPERELKKKQEDDLDDINDELPFLPRDDLTDKEMDRIYRRLMKIQPSIDTIHEKFKQQQSIRSAKQCDSVVQQEAEQASKVQLMNSKSSFRPHPPQSPLISGETADPDLKQPGSKYGRVIKHQNKYPLQGRVLTPCPPDIVPSQQRSKLTTKHSLLSTIPKGVQRAHNQTQFRPHPPQSPLISGETADPDLKQPGSKYGRVIKHQNKYPLQGRVLTPCPPDIVPSQQRSKLTTKHSLLPTIPKGVQRAHNQTQFRPHPPQTPLIRGGSSLKTSSSQTPRLRLPPLTEKVQLTTRSRLQHHFQAITGHKLTKIRD</sequence>
<dbReference type="RefSeq" id="XP_034085142.1">
    <property type="nucleotide sequence ID" value="XM_034229251.1"/>
</dbReference>
<dbReference type="SUPFAM" id="SSF47473">
    <property type="entry name" value="EF-hand"/>
    <property type="match status" value="1"/>
</dbReference>
<organism evidence="8 9">
    <name type="scientific">Gymnodraco acuticeps</name>
    <name type="common">Antarctic dragonfish</name>
    <dbReference type="NCBI Taxonomy" id="8218"/>
    <lineage>
        <taxon>Eukaryota</taxon>
        <taxon>Metazoa</taxon>
        <taxon>Chordata</taxon>
        <taxon>Craniata</taxon>
        <taxon>Vertebrata</taxon>
        <taxon>Euteleostomi</taxon>
        <taxon>Actinopterygii</taxon>
        <taxon>Neopterygii</taxon>
        <taxon>Teleostei</taxon>
        <taxon>Neoteleostei</taxon>
        <taxon>Acanthomorphata</taxon>
        <taxon>Eupercaria</taxon>
        <taxon>Perciformes</taxon>
        <taxon>Notothenioidei</taxon>
        <taxon>Bathydraconidae</taxon>
        <taxon>Gymnodraco</taxon>
    </lineage>
</organism>
<dbReference type="GeneID" id="117554755"/>
<dbReference type="SUPFAM" id="SSF50978">
    <property type="entry name" value="WD40 repeat-like"/>
    <property type="match status" value="3"/>
</dbReference>
<keyword evidence="2" id="KW-0479">Metal-binding</keyword>
<gene>
    <name evidence="9" type="primary">LOC117554755</name>
</gene>
<dbReference type="PROSITE" id="PS50294">
    <property type="entry name" value="WD_REPEATS_REGION"/>
    <property type="match status" value="3"/>
</dbReference>
<proteinExistence type="predicted"/>
<dbReference type="AlphaFoldDB" id="A0A6P8WCC9"/>
<dbReference type="Pfam" id="PF00400">
    <property type="entry name" value="WD40"/>
    <property type="match status" value="4"/>
</dbReference>
<dbReference type="InterPro" id="IPR015943">
    <property type="entry name" value="WD40/YVTN_repeat-like_dom_sf"/>
</dbReference>
<evidence type="ECO:0000256" key="3">
    <source>
        <dbReference type="ARBA" id="ARBA00022737"/>
    </source>
</evidence>
<dbReference type="Proteomes" id="UP000515161">
    <property type="component" value="Unplaced"/>
</dbReference>
<feature type="region of interest" description="Disordered" evidence="6">
    <location>
        <begin position="968"/>
        <end position="998"/>
    </location>
</feature>
<protein>
    <recommendedName>
        <fullName evidence="1">WD repeat-containing protein on Y chromosome</fullName>
    </recommendedName>
</protein>
<dbReference type="InterPro" id="IPR002048">
    <property type="entry name" value="EF_hand_dom"/>
</dbReference>
<dbReference type="InterPro" id="IPR011992">
    <property type="entry name" value="EF-hand-dom_pair"/>
</dbReference>
<dbReference type="Gene3D" id="2.130.10.10">
    <property type="entry name" value="YVTN repeat-like/Quinoprotein amine dehydrogenase"/>
    <property type="match status" value="3"/>
</dbReference>
<feature type="domain" description="EF-hand" evidence="7">
    <location>
        <begin position="31"/>
        <end position="66"/>
    </location>
</feature>
<evidence type="ECO:0000256" key="5">
    <source>
        <dbReference type="PROSITE-ProRule" id="PRU00221"/>
    </source>
</evidence>
<feature type="region of interest" description="Disordered" evidence="6">
    <location>
        <begin position="1052"/>
        <end position="1081"/>
    </location>
</feature>
<evidence type="ECO:0000256" key="2">
    <source>
        <dbReference type="ARBA" id="ARBA00022723"/>
    </source>
</evidence>
<keyword evidence="5" id="KW-0853">WD repeat</keyword>
<dbReference type="Gene3D" id="1.10.238.10">
    <property type="entry name" value="EF-hand"/>
    <property type="match status" value="1"/>
</dbReference>
<feature type="domain" description="EF-hand" evidence="7">
    <location>
        <begin position="67"/>
        <end position="102"/>
    </location>
</feature>
<dbReference type="PROSITE" id="PS00018">
    <property type="entry name" value="EF_HAND_1"/>
    <property type="match status" value="1"/>
</dbReference>
<dbReference type="InterPro" id="IPR036322">
    <property type="entry name" value="WD40_repeat_dom_sf"/>
</dbReference>
<feature type="repeat" description="WD" evidence="5">
    <location>
        <begin position="811"/>
        <end position="843"/>
    </location>
</feature>
<dbReference type="PANTHER" id="PTHR44324:SF6">
    <property type="entry name" value="EF-HAND CALCIUM BINDING DOMAIN 8"/>
    <property type="match status" value="1"/>
</dbReference>
<evidence type="ECO:0000256" key="1">
    <source>
        <dbReference type="ARBA" id="ARBA00014901"/>
    </source>
</evidence>
<feature type="repeat" description="WD" evidence="5">
    <location>
        <begin position="408"/>
        <end position="449"/>
    </location>
</feature>
<feature type="region of interest" description="Disordered" evidence="6">
    <location>
        <begin position="1135"/>
        <end position="1164"/>
    </location>
</feature>
<keyword evidence="4" id="KW-0106">Calcium</keyword>
<dbReference type="InterPro" id="IPR018247">
    <property type="entry name" value="EF_Hand_1_Ca_BS"/>
</dbReference>
<keyword evidence="8" id="KW-1185">Reference proteome</keyword>
<accession>A0A6P8WCC9</accession>
<reference evidence="9" key="1">
    <citation type="submission" date="2025-08" db="UniProtKB">
        <authorList>
            <consortium name="RefSeq"/>
        </authorList>
    </citation>
    <scope>IDENTIFICATION</scope>
</reference>
<dbReference type="PROSITE" id="PS50082">
    <property type="entry name" value="WD_REPEATS_2"/>
    <property type="match status" value="3"/>
</dbReference>
<dbReference type="PANTHER" id="PTHR44324">
    <property type="entry name" value="WD40 REPEAT DOMAIN 95"/>
    <property type="match status" value="1"/>
</dbReference>
<dbReference type="InParanoid" id="A0A6P8WCC9"/>
<keyword evidence="3" id="KW-0677">Repeat</keyword>
<dbReference type="PROSITE" id="PS50222">
    <property type="entry name" value="EF_HAND_2"/>
    <property type="match status" value="2"/>
</dbReference>
<dbReference type="GO" id="GO:0005509">
    <property type="term" value="F:calcium ion binding"/>
    <property type="evidence" value="ECO:0007669"/>
    <property type="project" value="InterPro"/>
</dbReference>
<evidence type="ECO:0000256" key="4">
    <source>
        <dbReference type="ARBA" id="ARBA00022837"/>
    </source>
</evidence>
<dbReference type="InterPro" id="IPR001680">
    <property type="entry name" value="WD40_rpt"/>
</dbReference>
<dbReference type="OrthoDB" id="5980302at2759"/>
<evidence type="ECO:0000313" key="8">
    <source>
        <dbReference type="Proteomes" id="UP000515161"/>
    </source>
</evidence>
<feature type="repeat" description="WD" evidence="5">
    <location>
        <begin position="365"/>
        <end position="396"/>
    </location>
</feature>
<dbReference type="InterPro" id="IPR051242">
    <property type="entry name" value="WD-EF-hand_domain"/>
</dbReference>
<dbReference type="KEGG" id="gacu:117554755"/>
<dbReference type="SMART" id="SM00054">
    <property type="entry name" value="EFh"/>
    <property type="match status" value="2"/>
</dbReference>
<evidence type="ECO:0000259" key="7">
    <source>
        <dbReference type="PROSITE" id="PS50222"/>
    </source>
</evidence>
<evidence type="ECO:0000313" key="9">
    <source>
        <dbReference type="RefSeq" id="XP_034085142.1"/>
    </source>
</evidence>
<name>A0A6P8WCC9_GYMAC</name>
<dbReference type="SMART" id="SM00320">
    <property type="entry name" value="WD40"/>
    <property type="match status" value="9"/>
</dbReference>
<feature type="compositionally biased region" description="Polar residues" evidence="6">
    <location>
        <begin position="1154"/>
        <end position="1163"/>
    </location>
</feature>